<sequence>MAISNSNKSKFTPEIRELLPIREHRCERCPNLVFGNQSHYQLHLRQRHKVVIPPEPSGKVTEFHCPVEKCIYHEATKGSRSFSSLRLLRQHYQKSHLDKKYKCEECGEKFLLQRHLEKHQCSEHKCPVCELTYNSKAGLRTHMRRKNHILEEEESEKVAIPSLATWKKLNPQPDMLLVETQIPLATEMSIEPQVEQPEEQILCFLPIVDVEYSNMQLQSQKLDMETQTEEIDDLEEIKNEVLAPLLRDIQTQTPDTRGDIGTMTDDFPDELQPVEEQHHQQQEQPTAVPVESSFEPLFGLQTSAHMYTQTCDELFEELGLSHIQTQTHWPDGLYNTQHTQTCDEMLDELEFLENFQSTYTQTKWLDWQENGEQGS</sequence>
<reference evidence="4" key="1">
    <citation type="submission" date="2025-08" db="UniProtKB">
        <authorList>
            <consortium name="RefSeq"/>
        </authorList>
    </citation>
    <scope>IDENTIFICATION</scope>
    <source>
        <strain evidence="4">14028-0561.14</strain>
        <tissue evidence="4">Whole fly</tissue>
    </source>
</reference>
<dbReference type="InterPro" id="IPR055303">
    <property type="entry name" value="ATMIN"/>
</dbReference>
<evidence type="ECO:0000259" key="2">
    <source>
        <dbReference type="PROSITE" id="PS50157"/>
    </source>
</evidence>
<evidence type="ECO:0000256" key="1">
    <source>
        <dbReference type="PROSITE-ProRule" id="PRU00042"/>
    </source>
</evidence>
<keyword evidence="1" id="KW-0479">Metal-binding</keyword>
<dbReference type="Pfam" id="PF13894">
    <property type="entry name" value="zf-C2H2_4"/>
    <property type="match status" value="1"/>
</dbReference>
<dbReference type="OMA" id="YTQTRWL"/>
<dbReference type="Gene3D" id="3.30.160.60">
    <property type="entry name" value="Classic Zinc Finger"/>
    <property type="match status" value="1"/>
</dbReference>
<feature type="domain" description="C2H2-type" evidence="2">
    <location>
        <begin position="124"/>
        <end position="153"/>
    </location>
</feature>
<dbReference type="InterPro" id="IPR036236">
    <property type="entry name" value="Znf_C2H2_sf"/>
</dbReference>
<name>A0A6P4J383_DROKI</name>
<dbReference type="GO" id="GO:0000976">
    <property type="term" value="F:transcription cis-regulatory region binding"/>
    <property type="evidence" value="ECO:0007669"/>
    <property type="project" value="InterPro"/>
</dbReference>
<dbReference type="GO" id="GO:0005634">
    <property type="term" value="C:nucleus"/>
    <property type="evidence" value="ECO:0007669"/>
    <property type="project" value="TreeGrafter"/>
</dbReference>
<accession>A0A6P4J383</accession>
<dbReference type="SMART" id="SM00355">
    <property type="entry name" value="ZnF_C2H2"/>
    <property type="match status" value="4"/>
</dbReference>
<dbReference type="PANTHER" id="PTHR46664:SF1">
    <property type="entry name" value="ATM INTERACTOR"/>
    <property type="match status" value="1"/>
</dbReference>
<gene>
    <name evidence="4" type="primary">Asciz</name>
</gene>
<dbReference type="PROSITE" id="PS00028">
    <property type="entry name" value="ZINC_FINGER_C2H2_1"/>
    <property type="match status" value="2"/>
</dbReference>
<keyword evidence="1" id="KW-0863">Zinc-finger</keyword>
<keyword evidence="3" id="KW-1185">Reference proteome</keyword>
<keyword evidence="1" id="KW-0862">Zinc</keyword>
<dbReference type="GO" id="GO:0008270">
    <property type="term" value="F:zinc ion binding"/>
    <property type="evidence" value="ECO:0007669"/>
    <property type="project" value="UniProtKB-KW"/>
</dbReference>
<dbReference type="OrthoDB" id="6354171at2759"/>
<organism evidence="3 4">
    <name type="scientific">Drosophila kikkawai</name>
    <name type="common">Fruit fly</name>
    <dbReference type="NCBI Taxonomy" id="30033"/>
    <lineage>
        <taxon>Eukaryota</taxon>
        <taxon>Metazoa</taxon>
        <taxon>Ecdysozoa</taxon>
        <taxon>Arthropoda</taxon>
        <taxon>Hexapoda</taxon>
        <taxon>Insecta</taxon>
        <taxon>Pterygota</taxon>
        <taxon>Neoptera</taxon>
        <taxon>Endopterygota</taxon>
        <taxon>Diptera</taxon>
        <taxon>Brachycera</taxon>
        <taxon>Muscomorpha</taxon>
        <taxon>Ephydroidea</taxon>
        <taxon>Drosophilidae</taxon>
        <taxon>Drosophila</taxon>
        <taxon>Sophophora</taxon>
    </lineage>
</organism>
<evidence type="ECO:0000313" key="4">
    <source>
        <dbReference type="RefSeq" id="XP_017029824.1"/>
    </source>
</evidence>
<dbReference type="GO" id="GO:0045944">
    <property type="term" value="P:positive regulation of transcription by RNA polymerase II"/>
    <property type="evidence" value="ECO:0007669"/>
    <property type="project" value="InterPro"/>
</dbReference>
<proteinExistence type="predicted"/>
<dbReference type="SUPFAM" id="SSF57667">
    <property type="entry name" value="beta-beta-alpha zinc fingers"/>
    <property type="match status" value="1"/>
</dbReference>
<feature type="domain" description="C2H2-type" evidence="2">
    <location>
        <begin position="101"/>
        <end position="124"/>
    </location>
</feature>
<dbReference type="Proteomes" id="UP001652661">
    <property type="component" value="Chromosome 3L"/>
</dbReference>
<dbReference type="AlphaFoldDB" id="A0A6P4J383"/>
<evidence type="ECO:0000313" key="3">
    <source>
        <dbReference type="Proteomes" id="UP001652661"/>
    </source>
</evidence>
<protein>
    <submittedName>
        <fullName evidence="4">Uncharacterized protein Asciz</fullName>
    </submittedName>
</protein>
<dbReference type="GO" id="GO:0000981">
    <property type="term" value="F:DNA-binding transcription factor activity, RNA polymerase II-specific"/>
    <property type="evidence" value="ECO:0007669"/>
    <property type="project" value="TreeGrafter"/>
</dbReference>
<dbReference type="PANTHER" id="PTHR46664">
    <property type="entry name" value="ATM INTERACTOR"/>
    <property type="match status" value="1"/>
</dbReference>
<dbReference type="PROSITE" id="PS50157">
    <property type="entry name" value="ZINC_FINGER_C2H2_2"/>
    <property type="match status" value="2"/>
</dbReference>
<dbReference type="InterPro" id="IPR013087">
    <property type="entry name" value="Znf_C2H2_type"/>
</dbReference>
<dbReference type="RefSeq" id="XP_017029824.1">
    <property type="nucleotide sequence ID" value="XM_017174335.3"/>
</dbReference>